<feature type="short sequence motif" description="Histidine triad motif" evidence="2 3">
    <location>
        <begin position="98"/>
        <end position="102"/>
    </location>
</feature>
<dbReference type="Gene3D" id="3.30.428.10">
    <property type="entry name" value="HIT-like"/>
    <property type="match status" value="1"/>
</dbReference>
<dbReference type="InterPro" id="IPR001310">
    <property type="entry name" value="Histidine_triad_HIT"/>
</dbReference>
<dbReference type="PRINTS" id="PR00332">
    <property type="entry name" value="HISTRIAD"/>
</dbReference>
<dbReference type="GO" id="GO:0003824">
    <property type="term" value="F:catalytic activity"/>
    <property type="evidence" value="ECO:0007669"/>
    <property type="project" value="InterPro"/>
</dbReference>
<evidence type="ECO:0000256" key="2">
    <source>
        <dbReference type="PIRSR" id="PIRSR601310-3"/>
    </source>
</evidence>
<feature type="domain" description="HIT" evidence="4">
    <location>
        <begin position="6"/>
        <end position="113"/>
    </location>
</feature>
<evidence type="ECO:0000313" key="6">
    <source>
        <dbReference type="Proteomes" id="UP000614424"/>
    </source>
</evidence>
<accession>A0A8J6TGS4</accession>
<dbReference type="InterPro" id="IPR036265">
    <property type="entry name" value="HIT-like_sf"/>
</dbReference>
<dbReference type="InterPro" id="IPR011146">
    <property type="entry name" value="HIT-like"/>
</dbReference>
<dbReference type="PANTHER" id="PTHR23089">
    <property type="entry name" value="HISTIDINE TRIAD HIT PROTEIN"/>
    <property type="match status" value="1"/>
</dbReference>
<feature type="active site" description="Tele-AMP-histidine intermediate" evidence="1">
    <location>
        <position position="100"/>
    </location>
</feature>
<evidence type="ECO:0000313" key="5">
    <source>
        <dbReference type="EMBL" id="MBC8318365.1"/>
    </source>
</evidence>
<dbReference type="PROSITE" id="PS51084">
    <property type="entry name" value="HIT_2"/>
    <property type="match status" value="1"/>
</dbReference>
<sequence length="113" mass="12796">MDENCLFCKIIKGEIPSDKLYEDDDVLAFWDIAPQTPKHFLVIPKKHFARPCDMEEEDEQLMGKVLRIGAQIAREQGVGDHYRVVINNGKEAGQIIFHAHVHILGGKTLTSLI</sequence>
<organism evidence="5 6">
    <name type="scientific">Candidatus Desulfobia pelagia</name>
    <dbReference type="NCBI Taxonomy" id="2841692"/>
    <lineage>
        <taxon>Bacteria</taxon>
        <taxon>Pseudomonadati</taxon>
        <taxon>Thermodesulfobacteriota</taxon>
        <taxon>Desulfobulbia</taxon>
        <taxon>Desulfobulbales</taxon>
        <taxon>Desulfobulbaceae</taxon>
        <taxon>Candidatus Desulfobia</taxon>
    </lineage>
</organism>
<evidence type="ECO:0000256" key="1">
    <source>
        <dbReference type="PIRSR" id="PIRSR601310-1"/>
    </source>
</evidence>
<reference evidence="5 6" key="1">
    <citation type="submission" date="2020-08" db="EMBL/GenBank/DDBJ databases">
        <title>Bridging the membrane lipid divide: bacteria of the FCB group superphylum have the potential to synthesize archaeal ether lipids.</title>
        <authorList>
            <person name="Villanueva L."/>
            <person name="Von Meijenfeldt F.A.B."/>
            <person name="Westbye A.B."/>
            <person name="Yadav S."/>
            <person name="Hopmans E.C."/>
            <person name="Dutilh B.E."/>
            <person name="Sinninghe Damste J.S."/>
        </authorList>
    </citation>
    <scope>NUCLEOTIDE SEQUENCE [LARGE SCALE GENOMIC DNA]</scope>
    <source>
        <strain evidence="5">NIOZ-UU47</strain>
    </source>
</reference>
<dbReference type="EMBL" id="JACNJZ010000154">
    <property type="protein sequence ID" value="MBC8318365.1"/>
    <property type="molecule type" value="Genomic_DNA"/>
</dbReference>
<evidence type="ECO:0000256" key="3">
    <source>
        <dbReference type="PROSITE-ProRule" id="PRU00464"/>
    </source>
</evidence>
<evidence type="ECO:0000259" key="4">
    <source>
        <dbReference type="PROSITE" id="PS51084"/>
    </source>
</evidence>
<dbReference type="CDD" id="cd01276">
    <property type="entry name" value="PKCI_related"/>
    <property type="match status" value="1"/>
</dbReference>
<dbReference type="AlphaFoldDB" id="A0A8J6TGS4"/>
<dbReference type="Pfam" id="PF01230">
    <property type="entry name" value="HIT"/>
    <property type="match status" value="1"/>
</dbReference>
<proteinExistence type="predicted"/>
<dbReference type="SUPFAM" id="SSF54197">
    <property type="entry name" value="HIT-like"/>
    <property type="match status" value="1"/>
</dbReference>
<comment type="caution">
    <text evidence="5">The sequence shown here is derived from an EMBL/GenBank/DDBJ whole genome shotgun (WGS) entry which is preliminary data.</text>
</comment>
<name>A0A8J6TGS4_9BACT</name>
<protein>
    <submittedName>
        <fullName evidence="5">Histidine triad nucleotide-binding protein</fullName>
    </submittedName>
</protein>
<dbReference type="Proteomes" id="UP000614424">
    <property type="component" value="Unassembled WGS sequence"/>
</dbReference>
<gene>
    <name evidence="5" type="ORF">H8E41_10710</name>
</gene>